<evidence type="ECO:0000256" key="1">
    <source>
        <dbReference type="SAM" id="MobiDB-lite"/>
    </source>
</evidence>
<feature type="region of interest" description="Disordered" evidence="1">
    <location>
        <begin position="1"/>
        <end position="22"/>
    </location>
</feature>
<evidence type="ECO:0000313" key="3">
    <source>
        <dbReference type="Proteomes" id="UP000593575"/>
    </source>
</evidence>
<protein>
    <submittedName>
        <fullName evidence="2">Uncharacterized protein</fullName>
    </submittedName>
</protein>
<dbReference type="Proteomes" id="UP000593575">
    <property type="component" value="Unassembled WGS sequence"/>
</dbReference>
<name>A0A7J9IGJ5_9ROSI</name>
<dbReference type="EMBL" id="JABFAE010000001">
    <property type="protein sequence ID" value="MBA0821250.1"/>
    <property type="molecule type" value="Genomic_DNA"/>
</dbReference>
<accession>A0A7J9IGJ5</accession>
<proteinExistence type="predicted"/>
<feature type="compositionally biased region" description="Polar residues" evidence="1">
    <location>
        <begin position="1"/>
        <end position="15"/>
    </location>
</feature>
<sequence length="22" mass="2450">MLSTSINQPEMSTSLMPVLLTR</sequence>
<comment type="caution">
    <text evidence="2">The sequence shown here is derived from an EMBL/GenBank/DDBJ whole genome shotgun (WGS) entry which is preliminary data.</text>
</comment>
<reference evidence="2 3" key="1">
    <citation type="journal article" date="2019" name="Genome Biol. Evol.">
        <title>Insights into the evolution of the New World diploid cottons (Gossypium, subgenus Houzingenia) based on genome sequencing.</title>
        <authorList>
            <person name="Grover C.E."/>
            <person name="Arick M.A. 2nd"/>
            <person name="Thrash A."/>
            <person name="Conover J.L."/>
            <person name="Sanders W.S."/>
            <person name="Peterson D.G."/>
            <person name="Frelichowski J.E."/>
            <person name="Scheffler J.A."/>
            <person name="Scheffler B.E."/>
            <person name="Wendel J.F."/>
        </authorList>
    </citation>
    <scope>NUCLEOTIDE SEQUENCE [LARGE SCALE GENOMIC DNA]</scope>
    <source>
        <strain evidence="2">6</strain>
        <tissue evidence="2">Leaf</tissue>
    </source>
</reference>
<gene>
    <name evidence="2" type="ORF">Goarm_018119</name>
</gene>
<dbReference type="AlphaFoldDB" id="A0A7J9IGJ5"/>
<keyword evidence="3" id="KW-1185">Reference proteome</keyword>
<evidence type="ECO:0000313" key="2">
    <source>
        <dbReference type="EMBL" id="MBA0821250.1"/>
    </source>
</evidence>
<organism evidence="2 3">
    <name type="scientific">Gossypium armourianum</name>
    <dbReference type="NCBI Taxonomy" id="34283"/>
    <lineage>
        <taxon>Eukaryota</taxon>
        <taxon>Viridiplantae</taxon>
        <taxon>Streptophyta</taxon>
        <taxon>Embryophyta</taxon>
        <taxon>Tracheophyta</taxon>
        <taxon>Spermatophyta</taxon>
        <taxon>Magnoliopsida</taxon>
        <taxon>eudicotyledons</taxon>
        <taxon>Gunneridae</taxon>
        <taxon>Pentapetalae</taxon>
        <taxon>rosids</taxon>
        <taxon>malvids</taxon>
        <taxon>Malvales</taxon>
        <taxon>Malvaceae</taxon>
        <taxon>Malvoideae</taxon>
        <taxon>Gossypium</taxon>
    </lineage>
</organism>